<gene>
    <name evidence="2" type="ORF">BDN71DRAFT_1430279</name>
</gene>
<evidence type="ECO:0000313" key="3">
    <source>
        <dbReference type="Proteomes" id="UP000807025"/>
    </source>
</evidence>
<dbReference type="EMBL" id="MU154553">
    <property type="protein sequence ID" value="KAF9496317.1"/>
    <property type="molecule type" value="Genomic_DNA"/>
</dbReference>
<name>A0A9P5ZXJ9_PLEER</name>
<sequence>MPFYQIDSTRTIASTSSQPALSKQIQFKETPDIVPVHPISCLPGLSSSKARSGGPLSQSGSWNRDPLPHLAEPLQAIVWPRLPPAAARGGNDNPPNPPGAHQGAGGTGDPSDDGSDGFGGNPLGRIDHKVDGLEGIGIQTNPTITEGVITDLDGKIPLMNPTTLTVQVIQTGWIADAALHLPLNTGNNLDELMKSDIAQIALTRFTYTAKDWFTTLPSEAFQIAMSSFDEFILCLREHFMDMHWINKHTIEYEEMCFWQPGHMKETPLQFIQQHLKYSCFLFSENDENNMGMVHRILRAQLACWAIHLNTEL</sequence>
<feature type="region of interest" description="Disordered" evidence="1">
    <location>
        <begin position="83"/>
        <end position="126"/>
    </location>
</feature>
<feature type="region of interest" description="Disordered" evidence="1">
    <location>
        <begin position="45"/>
        <end position="68"/>
    </location>
</feature>
<comment type="caution">
    <text evidence="2">The sequence shown here is derived from an EMBL/GenBank/DDBJ whole genome shotgun (WGS) entry which is preliminary data.</text>
</comment>
<accession>A0A9P5ZXJ9</accession>
<protein>
    <submittedName>
        <fullName evidence="2">Uncharacterized protein</fullName>
    </submittedName>
</protein>
<feature type="compositionally biased region" description="Polar residues" evidence="1">
    <location>
        <begin position="45"/>
        <end position="62"/>
    </location>
</feature>
<reference evidence="2" key="1">
    <citation type="submission" date="2020-11" db="EMBL/GenBank/DDBJ databases">
        <authorList>
            <consortium name="DOE Joint Genome Institute"/>
            <person name="Ahrendt S."/>
            <person name="Riley R."/>
            <person name="Andreopoulos W."/>
            <person name="Labutti K."/>
            <person name="Pangilinan J."/>
            <person name="Ruiz-Duenas F.J."/>
            <person name="Barrasa J.M."/>
            <person name="Sanchez-Garcia M."/>
            <person name="Camarero S."/>
            <person name="Miyauchi S."/>
            <person name="Serrano A."/>
            <person name="Linde D."/>
            <person name="Babiker R."/>
            <person name="Drula E."/>
            <person name="Ayuso-Fernandez I."/>
            <person name="Pacheco R."/>
            <person name="Padilla G."/>
            <person name="Ferreira P."/>
            <person name="Barriuso J."/>
            <person name="Kellner H."/>
            <person name="Castanera R."/>
            <person name="Alfaro M."/>
            <person name="Ramirez L."/>
            <person name="Pisabarro A.G."/>
            <person name="Kuo A."/>
            <person name="Tritt A."/>
            <person name="Lipzen A."/>
            <person name="He G."/>
            <person name="Yan M."/>
            <person name="Ng V."/>
            <person name="Cullen D."/>
            <person name="Martin F."/>
            <person name="Rosso M.-N."/>
            <person name="Henrissat B."/>
            <person name="Hibbett D."/>
            <person name="Martinez A.T."/>
            <person name="Grigoriev I.V."/>
        </authorList>
    </citation>
    <scope>NUCLEOTIDE SEQUENCE</scope>
    <source>
        <strain evidence="2">ATCC 90797</strain>
    </source>
</reference>
<dbReference type="AlphaFoldDB" id="A0A9P5ZXJ9"/>
<evidence type="ECO:0000313" key="2">
    <source>
        <dbReference type="EMBL" id="KAF9496317.1"/>
    </source>
</evidence>
<organism evidence="2 3">
    <name type="scientific">Pleurotus eryngii</name>
    <name type="common">Boletus of the steppes</name>
    <dbReference type="NCBI Taxonomy" id="5323"/>
    <lineage>
        <taxon>Eukaryota</taxon>
        <taxon>Fungi</taxon>
        <taxon>Dikarya</taxon>
        <taxon>Basidiomycota</taxon>
        <taxon>Agaricomycotina</taxon>
        <taxon>Agaricomycetes</taxon>
        <taxon>Agaricomycetidae</taxon>
        <taxon>Agaricales</taxon>
        <taxon>Pleurotineae</taxon>
        <taxon>Pleurotaceae</taxon>
        <taxon>Pleurotus</taxon>
    </lineage>
</organism>
<dbReference type="Proteomes" id="UP000807025">
    <property type="component" value="Unassembled WGS sequence"/>
</dbReference>
<keyword evidence="3" id="KW-1185">Reference proteome</keyword>
<dbReference type="OrthoDB" id="3271192at2759"/>
<evidence type="ECO:0000256" key="1">
    <source>
        <dbReference type="SAM" id="MobiDB-lite"/>
    </source>
</evidence>
<feature type="compositionally biased region" description="Low complexity" evidence="1">
    <location>
        <begin position="84"/>
        <end position="93"/>
    </location>
</feature>
<proteinExistence type="predicted"/>